<dbReference type="Proteomes" id="UP000193083">
    <property type="component" value="Unassembled WGS sequence"/>
</dbReference>
<evidence type="ECO:0000313" key="3">
    <source>
        <dbReference type="EMBL" id="SMH52002.1"/>
    </source>
</evidence>
<feature type="coiled-coil region" evidence="1">
    <location>
        <begin position="68"/>
        <end position="105"/>
    </location>
</feature>
<keyword evidence="4" id="KW-1185">Reference proteome</keyword>
<dbReference type="EMBL" id="FXBL01000004">
    <property type="protein sequence ID" value="SMH52002.1"/>
    <property type="molecule type" value="Genomic_DNA"/>
</dbReference>
<reference evidence="3 4" key="1">
    <citation type="submission" date="2017-04" db="EMBL/GenBank/DDBJ databases">
        <authorList>
            <person name="Afonso C.L."/>
            <person name="Miller P.J."/>
            <person name="Scott M.A."/>
            <person name="Spackman E."/>
            <person name="Goraichik I."/>
            <person name="Dimitrov K.M."/>
            <person name="Suarez D.L."/>
            <person name="Swayne D.E."/>
        </authorList>
    </citation>
    <scope>NUCLEOTIDE SEQUENCE [LARGE SCALE GENOMIC DNA]</scope>
    <source>
        <strain evidence="3 4">B5P</strain>
    </source>
</reference>
<accession>A0A1X7PKK1</accession>
<keyword evidence="3" id="KW-0282">Flagellum</keyword>
<feature type="signal peptide" evidence="2">
    <location>
        <begin position="1"/>
        <end position="21"/>
    </location>
</feature>
<feature type="chain" id="PRO_5012733615" evidence="2">
    <location>
        <begin position="22"/>
        <end position="175"/>
    </location>
</feature>
<keyword evidence="3" id="KW-0966">Cell projection</keyword>
<evidence type="ECO:0000313" key="4">
    <source>
        <dbReference type="Proteomes" id="UP000193083"/>
    </source>
</evidence>
<organism evidence="3 4">
    <name type="scientific">Mesorhizobium australicum</name>
    <dbReference type="NCBI Taxonomy" id="536018"/>
    <lineage>
        <taxon>Bacteria</taxon>
        <taxon>Pseudomonadati</taxon>
        <taxon>Pseudomonadota</taxon>
        <taxon>Alphaproteobacteria</taxon>
        <taxon>Hyphomicrobiales</taxon>
        <taxon>Phyllobacteriaceae</taxon>
        <taxon>Mesorhizobium</taxon>
    </lineage>
</organism>
<proteinExistence type="predicted"/>
<gene>
    <name evidence="3" type="ORF">SAMN02982922_4590</name>
</gene>
<dbReference type="AlphaFoldDB" id="A0A1X7PKK1"/>
<keyword evidence="3" id="KW-0969">Cilium</keyword>
<name>A0A1X7PKK1_9HYPH</name>
<evidence type="ECO:0000256" key="1">
    <source>
        <dbReference type="SAM" id="Coils"/>
    </source>
</evidence>
<sequence>MNARTIEIRVPRLAASVLACAAIAVAVSGVPGATQDQTTQTFNSAEEIEKFCGNIADAARDRRYAIQTRELEALKADIDQRVKQLEEKRAEYEKWMKLRQEFMDQATENVVSIYARMRPDAAAERLAEMDPRLAAAIMLKLQVKQSGQIMNEMERATAAKLTSIMSSAARKEDPT</sequence>
<keyword evidence="1" id="KW-0175">Coiled coil</keyword>
<dbReference type="RefSeq" id="WP_085466265.1">
    <property type="nucleotide sequence ID" value="NZ_FXBL01000004.1"/>
</dbReference>
<dbReference type="OrthoDB" id="9810610at2"/>
<protein>
    <submittedName>
        <fullName evidence="3">Flagellar motility protein MotE, a chaperone for MotC folding</fullName>
    </submittedName>
</protein>
<keyword evidence="2" id="KW-0732">Signal</keyword>
<dbReference type="SUPFAM" id="SSF158791">
    <property type="entry name" value="MgtE N-terminal domain-like"/>
    <property type="match status" value="1"/>
</dbReference>
<evidence type="ECO:0000256" key="2">
    <source>
        <dbReference type="SAM" id="SignalP"/>
    </source>
</evidence>